<comment type="similarity">
    <text evidence="1 11">Belongs to the GatB/GatE family. GatB subfamily.</text>
</comment>
<dbReference type="InterPro" id="IPR014746">
    <property type="entry name" value="Gln_synth/guanido_kin_cat_dom"/>
</dbReference>
<dbReference type="SUPFAM" id="SSF55931">
    <property type="entry name" value="Glutamine synthetase/guanido kinase"/>
    <property type="match status" value="1"/>
</dbReference>
<evidence type="ECO:0000256" key="2">
    <source>
        <dbReference type="ARBA" id="ARBA00011123"/>
    </source>
</evidence>
<dbReference type="PANTHER" id="PTHR11659">
    <property type="entry name" value="GLUTAMYL-TRNA GLN AMIDOTRANSFERASE SUBUNIT B MITOCHONDRIAL AND PROKARYOTIC PET112-RELATED"/>
    <property type="match status" value="1"/>
</dbReference>
<dbReference type="Pfam" id="PF02934">
    <property type="entry name" value="GatB_N"/>
    <property type="match status" value="1"/>
</dbReference>
<evidence type="ECO:0000256" key="8">
    <source>
        <dbReference type="ARBA" id="ARBA00024799"/>
    </source>
</evidence>
<dbReference type="HAMAP" id="MF_00121">
    <property type="entry name" value="GatB"/>
    <property type="match status" value="1"/>
</dbReference>
<evidence type="ECO:0000256" key="1">
    <source>
        <dbReference type="ARBA" id="ARBA00005306"/>
    </source>
</evidence>
<dbReference type="EC" id="6.3.5.-" evidence="11"/>
<evidence type="ECO:0000256" key="10">
    <source>
        <dbReference type="ARBA" id="ARBA00047913"/>
    </source>
</evidence>
<dbReference type="InterPro" id="IPR004413">
    <property type="entry name" value="GatB"/>
</dbReference>
<dbReference type="NCBIfam" id="TIGR00133">
    <property type="entry name" value="gatB"/>
    <property type="match status" value="1"/>
</dbReference>
<dbReference type="Gene3D" id="1.10.10.410">
    <property type="match status" value="1"/>
</dbReference>
<keyword evidence="6 11" id="KW-0067">ATP-binding</keyword>
<proteinExistence type="inferred from homology"/>
<keyword evidence="7 11" id="KW-0648">Protein biosynthesis</keyword>
<feature type="domain" description="Asn/Gln amidotransferase" evidence="12">
    <location>
        <begin position="324"/>
        <end position="472"/>
    </location>
</feature>
<dbReference type="FunFam" id="1.10.10.410:FF:000001">
    <property type="entry name" value="Aspartyl/glutamyl-tRNA(Asn/Gln) amidotransferase subunit B"/>
    <property type="match status" value="1"/>
</dbReference>
<dbReference type="Pfam" id="PF02637">
    <property type="entry name" value="GatB_Yqey"/>
    <property type="match status" value="1"/>
</dbReference>
<dbReference type="KEGG" id="trc:DYE49_02890"/>
<evidence type="ECO:0000259" key="12">
    <source>
        <dbReference type="SMART" id="SM00845"/>
    </source>
</evidence>
<accession>A0A7M1XIN9</accession>
<dbReference type="NCBIfam" id="NF004014">
    <property type="entry name" value="PRK05477.1-4"/>
    <property type="match status" value="1"/>
</dbReference>
<keyword evidence="13" id="KW-0808">Transferase</keyword>
<evidence type="ECO:0000256" key="5">
    <source>
        <dbReference type="ARBA" id="ARBA00022741"/>
    </source>
</evidence>
<comment type="catalytic activity">
    <reaction evidence="10 11">
        <text>L-glutamyl-tRNA(Gln) + L-glutamine + ATP + H2O = L-glutaminyl-tRNA(Gln) + L-glutamate + ADP + phosphate + H(+)</text>
        <dbReference type="Rhea" id="RHEA:17521"/>
        <dbReference type="Rhea" id="RHEA-COMP:9681"/>
        <dbReference type="Rhea" id="RHEA-COMP:9684"/>
        <dbReference type="ChEBI" id="CHEBI:15377"/>
        <dbReference type="ChEBI" id="CHEBI:15378"/>
        <dbReference type="ChEBI" id="CHEBI:29985"/>
        <dbReference type="ChEBI" id="CHEBI:30616"/>
        <dbReference type="ChEBI" id="CHEBI:43474"/>
        <dbReference type="ChEBI" id="CHEBI:58359"/>
        <dbReference type="ChEBI" id="CHEBI:78520"/>
        <dbReference type="ChEBI" id="CHEBI:78521"/>
        <dbReference type="ChEBI" id="CHEBI:456216"/>
    </reaction>
</comment>
<evidence type="ECO:0000313" key="13">
    <source>
        <dbReference type="EMBL" id="QOS39456.1"/>
    </source>
</evidence>
<evidence type="ECO:0000256" key="7">
    <source>
        <dbReference type="ARBA" id="ARBA00022917"/>
    </source>
</evidence>
<dbReference type="SUPFAM" id="SSF89095">
    <property type="entry name" value="GatB/YqeY motif"/>
    <property type="match status" value="1"/>
</dbReference>
<dbReference type="AlphaFoldDB" id="A0A7M1XIN9"/>
<reference evidence="13" key="1">
    <citation type="submission" date="2018-08" db="EMBL/GenBank/DDBJ databases">
        <title>The first complete genome of Treponema rectale (CHPAT), a commensal spirochete of the bovine rectum.</title>
        <authorList>
            <person name="Staton G.J."/>
            <person name="Clegg S.R."/>
            <person name="Carter S.D."/>
            <person name="Radford A.D."/>
            <person name="Darby A."/>
            <person name="Hall N."/>
            <person name="Birtles R.J."/>
            <person name="Evans N.J."/>
        </authorList>
    </citation>
    <scope>NUCLEOTIDE SEQUENCE [LARGE SCALE GENOMIC DNA]</scope>
    <source>
        <strain evidence="13">CHPA</strain>
    </source>
</reference>
<sequence length="479" mass="53901">MEYEPVIGIEIHVELKTKSKMFSPAPCTFGEAPNTQTVPFDLAMPGTMPVVNEEAVVYGIKICSAMHMNIARTLYFDRKNYFYPDLPKGFQITQQFHPIGTKGYVELVIDGKTVRVGVDNAHLEEDTAKQVHLSDISLLNFNRCGTPLLEIVSEPDMHTGEEAMKYVETIREIVTYLGCSDGKMENGSMRCDINISLRPKGTTTLGTKTECKNLNTIANIRSAVDYEIKRQTEILENGGQVEQETRRWDEAKKCTVLMRKKTNAIDYKYFREPNIVPIDLDEGFIYDAQHSMNKLPNQYRAELKQLGLSDYQIEELLKDREFVTTFEDCIKLGVKSPETLWNFLMVEILGYLNKKEETLNDLKFSKDYLVSLVNAVSTGKINSKQAKEVLAVMFEDGSDPVKIIKDKGLEQISDTSAIESLVEEVLNANAQSIADWQRGKDHALGYLVGQVMKASHGKANPSLAKELILKKIGPCGSKK</sequence>
<dbReference type="Proteomes" id="UP000593591">
    <property type="component" value="Chromosome"/>
</dbReference>
<dbReference type="SMART" id="SM00845">
    <property type="entry name" value="GatB_Yqey"/>
    <property type="match status" value="1"/>
</dbReference>
<organism evidence="13">
    <name type="scientific">Treponema rectale</name>
    <dbReference type="NCBI Taxonomy" id="744512"/>
    <lineage>
        <taxon>Bacteria</taxon>
        <taxon>Pseudomonadati</taxon>
        <taxon>Spirochaetota</taxon>
        <taxon>Spirochaetia</taxon>
        <taxon>Spirochaetales</taxon>
        <taxon>Treponemataceae</taxon>
        <taxon>Treponema</taxon>
    </lineage>
</organism>
<dbReference type="InterPro" id="IPR017959">
    <property type="entry name" value="Asn/Gln-tRNA_amidoTrfase_suB/E"/>
</dbReference>
<dbReference type="GO" id="GO:0016740">
    <property type="term" value="F:transferase activity"/>
    <property type="evidence" value="ECO:0007669"/>
    <property type="project" value="UniProtKB-KW"/>
</dbReference>
<dbReference type="EMBL" id="CP031517">
    <property type="protein sequence ID" value="QOS39456.1"/>
    <property type="molecule type" value="Genomic_DNA"/>
</dbReference>
<evidence type="ECO:0000256" key="6">
    <source>
        <dbReference type="ARBA" id="ARBA00022840"/>
    </source>
</evidence>
<dbReference type="InterPro" id="IPR018027">
    <property type="entry name" value="Asn/Gln_amidotransferase"/>
</dbReference>
<evidence type="ECO:0000256" key="3">
    <source>
        <dbReference type="ARBA" id="ARBA00016923"/>
    </source>
</evidence>
<dbReference type="PANTHER" id="PTHR11659:SF0">
    <property type="entry name" value="GLUTAMYL-TRNA(GLN) AMIDOTRANSFERASE SUBUNIT B, MITOCHONDRIAL"/>
    <property type="match status" value="1"/>
</dbReference>
<dbReference type="GO" id="GO:0070681">
    <property type="term" value="P:glutaminyl-tRNAGln biosynthesis via transamidation"/>
    <property type="evidence" value="ECO:0007669"/>
    <property type="project" value="TreeGrafter"/>
</dbReference>
<dbReference type="GO" id="GO:0050567">
    <property type="term" value="F:glutaminyl-tRNA synthase (glutamine-hydrolyzing) activity"/>
    <property type="evidence" value="ECO:0007669"/>
    <property type="project" value="UniProtKB-UniRule"/>
</dbReference>
<dbReference type="PROSITE" id="PS01234">
    <property type="entry name" value="GATB"/>
    <property type="match status" value="1"/>
</dbReference>
<dbReference type="InterPro" id="IPR003789">
    <property type="entry name" value="Asn/Gln_tRNA_amidoTrase-B-like"/>
</dbReference>
<dbReference type="InterPro" id="IPR023168">
    <property type="entry name" value="GatB_Yqey_C_2"/>
</dbReference>
<dbReference type="GO" id="GO:0006412">
    <property type="term" value="P:translation"/>
    <property type="evidence" value="ECO:0007669"/>
    <property type="project" value="UniProtKB-UniRule"/>
</dbReference>
<dbReference type="InterPro" id="IPR017958">
    <property type="entry name" value="Gln-tRNA_amidoTrfase_suB_CS"/>
</dbReference>
<keyword evidence="4 11" id="KW-0436">Ligase</keyword>
<name>A0A7M1XIN9_9SPIR</name>
<protein>
    <recommendedName>
        <fullName evidence="3 11">Aspartyl/glutamyl-tRNA(Asn/Gln) amidotransferase subunit B</fullName>
        <shortName evidence="11">Asp/Glu-ADT subunit B</shortName>
        <ecNumber evidence="11">6.3.5.-</ecNumber>
    </recommendedName>
</protein>
<evidence type="ECO:0000256" key="11">
    <source>
        <dbReference type="HAMAP-Rule" id="MF_00121"/>
    </source>
</evidence>
<dbReference type="InterPro" id="IPR006075">
    <property type="entry name" value="Asn/Gln-tRNA_Trfase_suB/E_cat"/>
</dbReference>
<dbReference type="GO" id="GO:0005524">
    <property type="term" value="F:ATP binding"/>
    <property type="evidence" value="ECO:0007669"/>
    <property type="project" value="UniProtKB-KW"/>
</dbReference>
<gene>
    <name evidence="11" type="primary">gatB</name>
    <name evidence="13" type="ORF">DYE49_02890</name>
</gene>
<evidence type="ECO:0000256" key="9">
    <source>
        <dbReference type="ARBA" id="ARBA00047380"/>
    </source>
</evidence>
<comment type="function">
    <text evidence="8 11">Allows the formation of correctly charged Asn-tRNA(Asn) or Gln-tRNA(Gln) through the transamidation of misacylated Asp-tRNA(Asn) or Glu-tRNA(Gln) in organisms which lack either or both of asparaginyl-tRNA or glutaminyl-tRNA synthetases. The reaction takes place in the presence of glutamine and ATP through an activated phospho-Asp-tRNA(Asn) or phospho-Glu-tRNA(Gln).</text>
</comment>
<evidence type="ECO:0000256" key="4">
    <source>
        <dbReference type="ARBA" id="ARBA00022598"/>
    </source>
</evidence>
<comment type="subunit">
    <text evidence="2 11">Heterotrimer of A, B and C subunits.</text>
</comment>
<keyword evidence="5 11" id="KW-0547">Nucleotide-binding</keyword>
<dbReference type="NCBIfam" id="NF004012">
    <property type="entry name" value="PRK05477.1-2"/>
    <property type="match status" value="1"/>
</dbReference>
<comment type="catalytic activity">
    <reaction evidence="9 11">
        <text>L-aspartyl-tRNA(Asn) + L-glutamine + ATP + H2O = L-asparaginyl-tRNA(Asn) + L-glutamate + ADP + phosphate + 2 H(+)</text>
        <dbReference type="Rhea" id="RHEA:14513"/>
        <dbReference type="Rhea" id="RHEA-COMP:9674"/>
        <dbReference type="Rhea" id="RHEA-COMP:9677"/>
        <dbReference type="ChEBI" id="CHEBI:15377"/>
        <dbReference type="ChEBI" id="CHEBI:15378"/>
        <dbReference type="ChEBI" id="CHEBI:29985"/>
        <dbReference type="ChEBI" id="CHEBI:30616"/>
        <dbReference type="ChEBI" id="CHEBI:43474"/>
        <dbReference type="ChEBI" id="CHEBI:58359"/>
        <dbReference type="ChEBI" id="CHEBI:78515"/>
        <dbReference type="ChEBI" id="CHEBI:78516"/>
        <dbReference type="ChEBI" id="CHEBI:456216"/>
    </reaction>
</comment>